<evidence type="ECO:0000256" key="2">
    <source>
        <dbReference type="SAM" id="MobiDB-lite"/>
    </source>
</evidence>
<feature type="domain" description="CCHC-type" evidence="3">
    <location>
        <begin position="239"/>
        <end position="254"/>
    </location>
</feature>
<feature type="compositionally biased region" description="Basic and acidic residues" evidence="2">
    <location>
        <begin position="704"/>
        <end position="714"/>
    </location>
</feature>
<organism evidence="4 5">
    <name type="scientific">Phytophthora citrophthora</name>
    <dbReference type="NCBI Taxonomy" id="4793"/>
    <lineage>
        <taxon>Eukaryota</taxon>
        <taxon>Sar</taxon>
        <taxon>Stramenopiles</taxon>
        <taxon>Oomycota</taxon>
        <taxon>Peronosporomycetes</taxon>
        <taxon>Peronosporales</taxon>
        <taxon>Peronosporaceae</taxon>
        <taxon>Phytophthora</taxon>
    </lineage>
</organism>
<dbReference type="Pfam" id="PF14223">
    <property type="entry name" value="Retrotran_gag_2"/>
    <property type="match status" value="2"/>
</dbReference>
<feature type="compositionally biased region" description="Basic and acidic residues" evidence="2">
    <location>
        <begin position="763"/>
        <end position="776"/>
    </location>
</feature>
<dbReference type="InterPro" id="IPR054722">
    <property type="entry name" value="PolX-like_BBD"/>
</dbReference>
<protein>
    <recommendedName>
        <fullName evidence="3">CCHC-type domain-containing protein</fullName>
    </recommendedName>
</protein>
<keyword evidence="1" id="KW-0479">Metal-binding</keyword>
<dbReference type="Pfam" id="PF22936">
    <property type="entry name" value="Pol_BBD"/>
    <property type="match status" value="2"/>
</dbReference>
<dbReference type="GO" id="GO:0003676">
    <property type="term" value="F:nucleic acid binding"/>
    <property type="evidence" value="ECO:0007669"/>
    <property type="project" value="InterPro"/>
</dbReference>
<proteinExistence type="predicted"/>
<dbReference type="AlphaFoldDB" id="A0AAD9L9T5"/>
<dbReference type="PANTHER" id="PTHR40628">
    <property type="entry name" value="CHROMO DOMAIN-CONTAINING PROTEIN"/>
    <property type="match status" value="1"/>
</dbReference>
<dbReference type="PROSITE" id="PS50158">
    <property type="entry name" value="ZF_CCHC"/>
    <property type="match status" value="2"/>
</dbReference>
<comment type="caution">
    <text evidence="4">The sequence shown here is derived from an EMBL/GenBank/DDBJ whole genome shotgun (WGS) entry which is preliminary data.</text>
</comment>
<evidence type="ECO:0000256" key="1">
    <source>
        <dbReference type="PROSITE-ProRule" id="PRU00047"/>
    </source>
</evidence>
<feature type="region of interest" description="Disordered" evidence="2">
    <location>
        <begin position="195"/>
        <end position="234"/>
    </location>
</feature>
<feature type="domain" description="CCHC-type" evidence="3">
    <location>
        <begin position="723"/>
        <end position="738"/>
    </location>
</feature>
<evidence type="ECO:0000313" key="4">
    <source>
        <dbReference type="EMBL" id="KAK1928508.1"/>
    </source>
</evidence>
<keyword evidence="1" id="KW-0862">Zinc</keyword>
<feature type="region of interest" description="Disordered" evidence="2">
    <location>
        <begin position="683"/>
        <end position="714"/>
    </location>
</feature>
<dbReference type="GO" id="GO:0008270">
    <property type="term" value="F:zinc ion binding"/>
    <property type="evidence" value="ECO:0007669"/>
    <property type="project" value="UniProtKB-KW"/>
</dbReference>
<dbReference type="InterPro" id="IPR001878">
    <property type="entry name" value="Znf_CCHC"/>
</dbReference>
<feature type="compositionally biased region" description="Basic and acidic residues" evidence="2">
    <location>
        <begin position="253"/>
        <end position="269"/>
    </location>
</feature>
<reference evidence="4" key="1">
    <citation type="submission" date="2023-08" db="EMBL/GenBank/DDBJ databases">
        <title>Reference Genome Resource for the Citrus Pathogen Phytophthora citrophthora.</title>
        <authorList>
            <person name="Moller H."/>
            <person name="Coetzee B."/>
            <person name="Rose L.J."/>
            <person name="Van Niekerk J.M."/>
        </authorList>
    </citation>
    <scope>NUCLEOTIDE SEQUENCE</scope>
    <source>
        <strain evidence="4">STE-U-9442</strain>
    </source>
</reference>
<dbReference type="PANTHER" id="PTHR40628:SF1">
    <property type="entry name" value="CHROMO DOMAIN-CONTAINING PROTEIN"/>
    <property type="match status" value="1"/>
</dbReference>
<evidence type="ECO:0000259" key="3">
    <source>
        <dbReference type="PROSITE" id="PS50158"/>
    </source>
</evidence>
<accession>A0AAD9L9T5</accession>
<gene>
    <name evidence="4" type="ORF">P3T76_015977</name>
</gene>
<feature type="region of interest" description="Disordered" evidence="2">
    <location>
        <begin position="253"/>
        <end position="299"/>
    </location>
</feature>
<feature type="region of interest" description="Disordered" evidence="2">
    <location>
        <begin position="737"/>
        <end position="785"/>
    </location>
</feature>
<feature type="compositionally biased region" description="Basic and acidic residues" evidence="2">
    <location>
        <begin position="279"/>
        <end position="292"/>
    </location>
</feature>
<evidence type="ECO:0000313" key="5">
    <source>
        <dbReference type="Proteomes" id="UP001259832"/>
    </source>
</evidence>
<dbReference type="EMBL" id="JASMQC010000064">
    <property type="protein sequence ID" value="KAK1928508.1"/>
    <property type="molecule type" value="Genomic_DNA"/>
</dbReference>
<dbReference type="SMART" id="SM00343">
    <property type="entry name" value="ZnF_C2HC"/>
    <property type="match status" value="2"/>
</dbReference>
<keyword evidence="5" id="KW-1185">Reference proteome</keyword>
<dbReference type="Proteomes" id="UP001259832">
    <property type="component" value="Unassembled WGS sequence"/>
</dbReference>
<sequence>MMPRNWQGNDWPTYKWAMMNVFKENDLKTIADGTLTKAMLSTASAEDQEKFEKKQTKIMHMIGMSVPPEVLQQIRDKETGSEMWAELCNLFEANQNEAIKAYTVRRLENELWDKKLAPGGVANLHLGKMFSIKSELVGLQHTIEDSTMMDMLLESLSELAEFECLKSSIRYGSDPSVYTQVRVRELILAAAARQKEFRTKRQGKQGGHKGGGGKGNDPDKGGNGNQQNKPNEQRKTRLCFVCGSDSHIKANCPEREEKKSGAVDNDSKRKPQGNLTLSQEKKSGAVDNDSKRKPQGNLTLSQVDNVPSQILQQAADQGVVAGLMTAEAHLKHEIMYEVNDHGAGVDESLLEISDQEPAEDNFSGWWYFDTASNSHVVGDRSYFVSFTEDTSRLRSIRGIIPTIAARIAGVGTVEMTTEVNGEQTVMYLEDVFYIPGAEFGLFSPGLAHEQGFDFTFDHDTQDFTILWEGRAVALAKPQEATWGFLGVHPGQSRVKRPVDRRSLANFTVAEGENDLKTIADGTLTKAMLSTASAEDQEKFEKKQIKIMRMIGMSVPPEVLQQIRDKETGSEMWAELCNLFEANQNEAIKAYTVRRLENELWDKKLAPGGVANLHLGKMFSIKSELVGLQHTIEDSTMMDMLLESLSELAEFECLKSSIRYGSDPSVYTQVRVRELILAAAARQKEFRTKRQGKQGGHKGGGGKGNDPDKGGNEQAYEQRKTRLCFVCGSDSHIKANCPEREEKKSGAVDNDSKRKPQGNLTLSQEKKSGAVDNDSKRKPQGNLTLSQVDNVPSQILQQAADQGVVAGLMTAEAHLKHEIMYEVNDHGAGVDESLLEISDQEPAEDNFSGWWYFDTASNSHVVGDRSYFVSFTEDTSRLRSIRGIIPTIAARIAGVGTVEMTTEVNGEQTVMYLEDVFYIPGAEFGLFSPGLAHEQGFDFTFDHDTQDFTILWEGRAVALAKPQEATWGFLGVHPGQSRVKRPVDRRSLANFTVAEGPMKYTNEGVPRNWQGKG</sequence>
<feature type="compositionally biased region" description="Basic and acidic residues" evidence="2">
    <location>
        <begin position="737"/>
        <end position="753"/>
    </location>
</feature>
<keyword evidence="1" id="KW-0863">Zinc-finger</keyword>
<name>A0AAD9L9T5_9STRA</name>